<evidence type="ECO:0000259" key="2">
    <source>
        <dbReference type="Pfam" id="PF00534"/>
    </source>
</evidence>
<evidence type="ECO:0000313" key="3">
    <source>
        <dbReference type="EMBL" id="ATY34809.1"/>
    </source>
</evidence>
<dbReference type="SUPFAM" id="SSF53756">
    <property type="entry name" value="UDP-Glycosyltransferase/glycogen phosphorylase"/>
    <property type="match status" value="1"/>
</dbReference>
<dbReference type="Pfam" id="PF00534">
    <property type="entry name" value="Glycos_transf_1"/>
    <property type="match status" value="1"/>
</dbReference>
<protein>
    <submittedName>
        <fullName evidence="3">Glycosyltransferase family 1 protein</fullName>
    </submittedName>
</protein>
<dbReference type="InterPro" id="IPR001296">
    <property type="entry name" value="Glyco_trans_1"/>
</dbReference>
<dbReference type="Gene3D" id="3.40.50.2000">
    <property type="entry name" value="Glycogen Phosphorylase B"/>
    <property type="match status" value="1"/>
</dbReference>
<dbReference type="OrthoDB" id="9790710at2"/>
<dbReference type="AlphaFoldDB" id="A0A2K8MS04"/>
<organism evidence="3 4">
    <name type="scientific">Sphingomonas psychrotolerans</name>
    <dbReference type="NCBI Taxonomy" id="1327635"/>
    <lineage>
        <taxon>Bacteria</taxon>
        <taxon>Pseudomonadati</taxon>
        <taxon>Pseudomonadota</taxon>
        <taxon>Alphaproteobacteria</taxon>
        <taxon>Sphingomonadales</taxon>
        <taxon>Sphingomonadaceae</taxon>
        <taxon>Sphingomonas</taxon>
    </lineage>
</organism>
<dbReference type="CDD" id="cd03809">
    <property type="entry name" value="GT4_MtfB-like"/>
    <property type="match status" value="1"/>
</dbReference>
<dbReference type="EMBL" id="CP024923">
    <property type="protein sequence ID" value="ATY34809.1"/>
    <property type="molecule type" value="Genomic_DNA"/>
</dbReference>
<keyword evidence="4" id="KW-1185">Reference proteome</keyword>
<accession>A0A2K8MS04</accession>
<dbReference type="PANTHER" id="PTHR46401">
    <property type="entry name" value="GLYCOSYLTRANSFERASE WBBK-RELATED"/>
    <property type="match status" value="1"/>
</dbReference>
<keyword evidence="1 3" id="KW-0808">Transferase</keyword>
<feature type="domain" description="Glycosyl transferase family 1" evidence="2">
    <location>
        <begin position="227"/>
        <end position="345"/>
    </location>
</feature>
<dbReference type="GO" id="GO:0016757">
    <property type="term" value="F:glycosyltransferase activity"/>
    <property type="evidence" value="ECO:0007669"/>
    <property type="project" value="InterPro"/>
</dbReference>
<name>A0A2K8MS04_9SPHN</name>
<evidence type="ECO:0000313" key="4">
    <source>
        <dbReference type="Proteomes" id="UP000229081"/>
    </source>
</evidence>
<gene>
    <name evidence="3" type="ORF">CVN68_21690</name>
</gene>
<dbReference type="KEGG" id="sphc:CVN68_21690"/>
<reference evidence="3 4" key="1">
    <citation type="submission" date="2017-11" db="EMBL/GenBank/DDBJ databases">
        <title>Complete genome sequence of Sphingomonas sp. Strain Cra20, a psychrotolerant potential plant growth promoting rhizobacteria.</title>
        <authorList>
            <person name="Luo Y."/>
        </authorList>
    </citation>
    <scope>NUCLEOTIDE SEQUENCE [LARGE SCALE GENOMIC DNA]</scope>
    <source>
        <strain evidence="3 4">Cra20</strain>
    </source>
</reference>
<dbReference type="PANTHER" id="PTHR46401:SF2">
    <property type="entry name" value="GLYCOSYLTRANSFERASE WBBK-RELATED"/>
    <property type="match status" value="1"/>
</dbReference>
<evidence type="ECO:0000256" key="1">
    <source>
        <dbReference type="ARBA" id="ARBA00022679"/>
    </source>
</evidence>
<dbReference type="Proteomes" id="UP000229081">
    <property type="component" value="Chromosome"/>
</dbReference>
<sequence length="408" mass="44479">MKASPQAATGPEIVLDLTRLLSRVRHATPTGIDRIELLYARALLARVPERLQFAATHPLGGYGRLTPAAVLRFLDATELRWSETGGDETARAAWRHLLASLAGLWPQPVTPAIRTRIVLHVSPSALEDEQRVAARLRRENARLVCLVHDLIPLTHPAFARADAPRRHARRMVSVARHAHGVIANSSATADAFAAYLGAVGQSVPKLAVAPFGAVTPRPPAPATPAIDQPYFLCVGTIEPRKNHLLLLQLWHQLAENAGDREIPKLVLIGRRGWENQNVFNLLDRSRLRPHVRELGRVADQALTGWLAGAAALLMPSFAEGFGLPVIEALATGTPVIASDIAAHREAGRDVPEYLDPLDGPGWRRAILDYADPASPRRRAQLARLGETVLPTWDDHIDRVLAFVEASAS</sequence>
<proteinExistence type="predicted"/>